<dbReference type="EMBL" id="JANPWB010000009">
    <property type="protein sequence ID" value="KAJ1155660.1"/>
    <property type="molecule type" value="Genomic_DNA"/>
</dbReference>
<feature type="compositionally biased region" description="Polar residues" evidence="1">
    <location>
        <begin position="41"/>
        <end position="51"/>
    </location>
</feature>
<gene>
    <name evidence="2" type="ORF">NDU88_008389</name>
</gene>
<proteinExistence type="predicted"/>
<sequence>MRLGQKTAQTPRGGVPQRAIQGSSPPRAISSLFPEGRSRHQQASTTGQSPSAPGARTRGGPELARRSRTRRAA</sequence>
<comment type="caution">
    <text evidence="2">The sequence shown here is derived from an EMBL/GenBank/DDBJ whole genome shotgun (WGS) entry which is preliminary data.</text>
</comment>
<evidence type="ECO:0000313" key="3">
    <source>
        <dbReference type="Proteomes" id="UP001066276"/>
    </source>
</evidence>
<organism evidence="2 3">
    <name type="scientific">Pleurodeles waltl</name>
    <name type="common">Iberian ribbed newt</name>
    <dbReference type="NCBI Taxonomy" id="8319"/>
    <lineage>
        <taxon>Eukaryota</taxon>
        <taxon>Metazoa</taxon>
        <taxon>Chordata</taxon>
        <taxon>Craniata</taxon>
        <taxon>Vertebrata</taxon>
        <taxon>Euteleostomi</taxon>
        <taxon>Amphibia</taxon>
        <taxon>Batrachia</taxon>
        <taxon>Caudata</taxon>
        <taxon>Salamandroidea</taxon>
        <taxon>Salamandridae</taxon>
        <taxon>Pleurodelinae</taxon>
        <taxon>Pleurodeles</taxon>
    </lineage>
</organism>
<feature type="region of interest" description="Disordered" evidence="1">
    <location>
        <begin position="1"/>
        <end position="73"/>
    </location>
</feature>
<dbReference type="Proteomes" id="UP001066276">
    <property type="component" value="Chromosome 5"/>
</dbReference>
<evidence type="ECO:0000313" key="2">
    <source>
        <dbReference type="EMBL" id="KAJ1155660.1"/>
    </source>
</evidence>
<evidence type="ECO:0000256" key="1">
    <source>
        <dbReference type="SAM" id="MobiDB-lite"/>
    </source>
</evidence>
<accession>A0AAV7RXJ0</accession>
<keyword evidence="3" id="KW-1185">Reference proteome</keyword>
<reference evidence="2" key="1">
    <citation type="journal article" date="2022" name="bioRxiv">
        <title>Sequencing and chromosome-scale assembly of the giantPleurodeles waltlgenome.</title>
        <authorList>
            <person name="Brown T."/>
            <person name="Elewa A."/>
            <person name="Iarovenko S."/>
            <person name="Subramanian E."/>
            <person name="Araus A.J."/>
            <person name="Petzold A."/>
            <person name="Susuki M."/>
            <person name="Suzuki K.-i.T."/>
            <person name="Hayashi T."/>
            <person name="Toyoda A."/>
            <person name="Oliveira C."/>
            <person name="Osipova E."/>
            <person name="Leigh N.D."/>
            <person name="Simon A."/>
            <person name="Yun M.H."/>
        </authorList>
    </citation>
    <scope>NUCLEOTIDE SEQUENCE</scope>
    <source>
        <strain evidence="2">20211129_DDA</strain>
        <tissue evidence="2">Liver</tissue>
    </source>
</reference>
<protein>
    <submittedName>
        <fullName evidence="2">Uncharacterized protein</fullName>
    </submittedName>
</protein>
<feature type="compositionally biased region" description="Polar residues" evidence="1">
    <location>
        <begin position="1"/>
        <end position="10"/>
    </location>
</feature>
<name>A0AAV7RXJ0_PLEWA</name>
<dbReference type="AlphaFoldDB" id="A0AAV7RXJ0"/>